<organism evidence="2 3">
    <name type="scientific">Pseudodesulfovibrio cashew</name>
    <dbReference type="NCBI Taxonomy" id="2678688"/>
    <lineage>
        <taxon>Bacteria</taxon>
        <taxon>Pseudomonadati</taxon>
        <taxon>Thermodesulfobacteriota</taxon>
        <taxon>Desulfovibrionia</taxon>
        <taxon>Desulfovibrionales</taxon>
        <taxon>Desulfovibrionaceae</taxon>
    </lineage>
</organism>
<dbReference type="EMBL" id="CP046400">
    <property type="protein sequence ID" value="QGY39750.1"/>
    <property type="molecule type" value="Genomic_DNA"/>
</dbReference>
<dbReference type="RefSeq" id="WP_158946975.1">
    <property type="nucleotide sequence ID" value="NZ_CP046400.1"/>
</dbReference>
<feature type="compositionally biased region" description="Basic and acidic residues" evidence="1">
    <location>
        <begin position="33"/>
        <end position="42"/>
    </location>
</feature>
<dbReference type="AlphaFoldDB" id="A0A6I6JF89"/>
<sequence length="102" mass="11495">MDEILASEHRGEDTPPSAFSFVYFFWRSKRNGPRREGMEGFWERSSQTRLSLRKAKPEGGGAARSNTDSPALQARFPKEEKQNTSTEKELPPLPEKVGAALQ</sequence>
<protein>
    <submittedName>
        <fullName evidence="2">Uncharacterized protein</fullName>
    </submittedName>
</protein>
<evidence type="ECO:0000256" key="1">
    <source>
        <dbReference type="SAM" id="MobiDB-lite"/>
    </source>
</evidence>
<name>A0A6I6JF89_9BACT</name>
<feature type="compositionally biased region" description="Basic and acidic residues" evidence="1">
    <location>
        <begin position="76"/>
        <end position="90"/>
    </location>
</feature>
<evidence type="ECO:0000313" key="2">
    <source>
        <dbReference type="EMBL" id="QGY39750.1"/>
    </source>
</evidence>
<gene>
    <name evidence="2" type="ORF">GM415_06325</name>
</gene>
<proteinExistence type="predicted"/>
<keyword evidence="3" id="KW-1185">Reference proteome</keyword>
<dbReference type="KEGG" id="psel:GM415_06325"/>
<dbReference type="Proteomes" id="UP000428328">
    <property type="component" value="Chromosome"/>
</dbReference>
<accession>A0A6I6JF89</accession>
<feature type="region of interest" description="Disordered" evidence="1">
    <location>
        <begin position="31"/>
        <end position="102"/>
    </location>
</feature>
<reference evidence="2 3" key="1">
    <citation type="submission" date="2019-11" db="EMBL/GenBank/DDBJ databases">
        <authorList>
            <person name="Zheng R.K."/>
            <person name="Sun C.M."/>
        </authorList>
    </citation>
    <scope>NUCLEOTIDE SEQUENCE [LARGE SCALE GENOMIC DNA]</scope>
    <source>
        <strain evidence="2 3">SRB007</strain>
    </source>
</reference>
<evidence type="ECO:0000313" key="3">
    <source>
        <dbReference type="Proteomes" id="UP000428328"/>
    </source>
</evidence>